<name>A0AAU9QY01_9VIBR</name>
<proteinExistence type="predicted"/>
<dbReference type="RefSeq" id="WP_409588111.1">
    <property type="nucleotide sequence ID" value="NZ_CAKMTZ010000002.1"/>
</dbReference>
<evidence type="ECO:0000313" key="2">
    <source>
        <dbReference type="Proteomes" id="UP001295462"/>
    </source>
</evidence>
<evidence type="ECO:0008006" key="3">
    <source>
        <dbReference type="Google" id="ProtNLM"/>
    </source>
</evidence>
<gene>
    <name evidence="1" type="ORF">THF1A12_90046</name>
</gene>
<accession>A0AAU9QY01</accession>
<dbReference type="EMBL" id="CAKMUD010000149">
    <property type="protein sequence ID" value="CAH1603942.1"/>
    <property type="molecule type" value="Genomic_DNA"/>
</dbReference>
<dbReference type="Proteomes" id="UP001295462">
    <property type="component" value="Unassembled WGS sequence"/>
</dbReference>
<evidence type="ECO:0000313" key="1">
    <source>
        <dbReference type="EMBL" id="CAH1603942.1"/>
    </source>
</evidence>
<reference evidence="1" key="1">
    <citation type="submission" date="2022-01" db="EMBL/GenBank/DDBJ databases">
        <authorList>
            <person name="Lagorce A."/>
        </authorList>
    </citation>
    <scope>NUCLEOTIDE SEQUENCE</scope>
    <source>
        <strain evidence="1">Th15_F1_A12</strain>
    </source>
</reference>
<dbReference type="AlphaFoldDB" id="A0AAU9QY01"/>
<organism evidence="1 2">
    <name type="scientific">Vibrio jasicida</name>
    <dbReference type="NCBI Taxonomy" id="766224"/>
    <lineage>
        <taxon>Bacteria</taxon>
        <taxon>Pseudomonadati</taxon>
        <taxon>Pseudomonadota</taxon>
        <taxon>Gammaproteobacteria</taxon>
        <taxon>Vibrionales</taxon>
        <taxon>Vibrionaceae</taxon>
        <taxon>Vibrio</taxon>
    </lineage>
</organism>
<comment type="caution">
    <text evidence="1">The sequence shown here is derived from an EMBL/GenBank/DDBJ whole genome shotgun (WGS) entry which is preliminary data.</text>
</comment>
<sequence length="310" mass="35920">MLNKIKTLKNKGLSHHSLNIPTFLVQTGFIRENPDQTGTVKRILSKDKVKLGTVHCDLVFGATMFSYFLTTHQNLALNRYEDTKYNDRVTISYAERTHLLKCLKARQDHRIKVVEQGIEKFVKYNNPDQKITVNNNTFSIFDSLKLDKKKRTITFKFSKEFINELSNRKNPLTFIQVADLKEVRSNKIAGFIYVLASSISGINKQKFLKQKYLEQIFAITKNADQILRSAFKTLEKQESVIAIKDTKRKGKKDNFLVKCKKFLIQKIKKATTRKLFDENKGETTVKSKVEYQEESFLGAFSQSTSYLDFV</sequence>
<protein>
    <recommendedName>
        <fullName evidence="3">Initiator Rep protein domain-containing protein</fullName>
    </recommendedName>
</protein>